<dbReference type="RefSeq" id="WP_127082598.1">
    <property type="nucleotide sequence ID" value="NZ_RSCL01000010.1"/>
</dbReference>
<proteinExistence type="predicted"/>
<dbReference type="Proteomes" id="UP000271624">
    <property type="component" value="Unassembled WGS sequence"/>
</dbReference>
<feature type="signal peptide" evidence="1">
    <location>
        <begin position="1"/>
        <end position="21"/>
    </location>
</feature>
<dbReference type="AlphaFoldDB" id="A0A3S1CKK3"/>
<evidence type="ECO:0000313" key="2">
    <source>
        <dbReference type="EMBL" id="RUT04617.1"/>
    </source>
</evidence>
<name>A0A3S1CKK3_9CYAN</name>
<evidence type="ECO:0008006" key="4">
    <source>
        <dbReference type="Google" id="ProtNLM"/>
    </source>
</evidence>
<evidence type="ECO:0000256" key="1">
    <source>
        <dbReference type="SAM" id="SignalP"/>
    </source>
</evidence>
<keyword evidence="1" id="KW-0732">Signal</keyword>
<reference evidence="2" key="2">
    <citation type="journal article" date="2019" name="Genome Biol. Evol.">
        <title>Day and night: Metabolic profiles and evolutionary relationships of six axenic non-marine cyanobacteria.</title>
        <authorList>
            <person name="Will S.E."/>
            <person name="Henke P."/>
            <person name="Boedeker C."/>
            <person name="Huang S."/>
            <person name="Brinkmann H."/>
            <person name="Rohde M."/>
            <person name="Jarek M."/>
            <person name="Friedl T."/>
            <person name="Seufert S."/>
            <person name="Schumacher M."/>
            <person name="Overmann J."/>
            <person name="Neumann-Schaal M."/>
            <person name="Petersen J."/>
        </authorList>
    </citation>
    <scope>NUCLEOTIDE SEQUENCE [LARGE SCALE GENOMIC DNA]</scope>
    <source>
        <strain evidence="2">PCC 7102</strain>
    </source>
</reference>
<gene>
    <name evidence="2" type="ORF">DSM106972_041860</name>
</gene>
<dbReference type="EMBL" id="RSCL01000010">
    <property type="protein sequence ID" value="RUT04617.1"/>
    <property type="molecule type" value="Genomic_DNA"/>
</dbReference>
<dbReference type="OrthoDB" id="570172at2"/>
<reference evidence="2" key="1">
    <citation type="submission" date="2018-12" db="EMBL/GenBank/DDBJ databases">
        <authorList>
            <person name="Will S."/>
            <person name="Neumann-Schaal M."/>
            <person name="Henke P."/>
        </authorList>
    </citation>
    <scope>NUCLEOTIDE SEQUENCE</scope>
    <source>
        <strain evidence="2">PCC 7102</strain>
    </source>
</reference>
<comment type="caution">
    <text evidence="2">The sequence shown here is derived from an EMBL/GenBank/DDBJ whole genome shotgun (WGS) entry which is preliminary data.</text>
</comment>
<keyword evidence="3" id="KW-1185">Reference proteome</keyword>
<accession>A0A3S1CKK3</accession>
<organism evidence="2 3">
    <name type="scientific">Dulcicalothrix desertica PCC 7102</name>
    <dbReference type="NCBI Taxonomy" id="232991"/>
    <lineage>
        <taxon>Bacteria</taxon>
        <taxon>Bacillati</taxon>
        <taxon>Cyanobacteriota</taxon>
        <taxon>Cyanophyceae</taxon>
        <taxon>Nostocales</taxon>
        <taxon>Calotrichaceae</taxon>
        <taxon>Dulcicalothrix</taxon>
    </lineage>
</organism>
<evidence type="ECO:0000313" key="3">
    <source>
        <dbReference type="Proteomes" id="UP000271624"/>
    </source>
</evidence>
<feature type="chain" id="PRO_5030083003" description="Transporter" evidence="1">
    <location>
        <begin position="22"/>
        <end position="260"/>
    </location>
</feature>
<sequence>MKKIFIITSFLSLIITLPATAQLGQVWTDFQSYSADLQNHLRNNLNELKPLQIQSQSAITSNTGELNIPNPLGAGETLSNDINVNLLSSNYETNPLMNSIIFGNEMKRLIFRSSAAGTLGNNGQLRTKIKLQNVETQLKSIDAFAEEADNINQDFVNDIQTEINRLASISQPIGTLLSVLNQSNLLTQQIKIQRDQSKIIAETLAQTIHENQLLQYSNLNLANIGEQIEDTNRARRVDNSTEAARLLRTTSQTDLFGRKP</sequence>
<protein>
    <recommendedName>
        <fullName evidence="4">Transporter</fullName>
    </recommendedName>
</protein>